<dbReference type="RefSeq" id="WP_021053928.1">
    <property type="nucleotide sequence ID" value="NZ_KE356561.1"/>
</dbReference>
<gene>
    <name evidence="1" type="ORF">J07HQW2_00871</name>
</gene>
<sequence>MFVFFFFERVAGVQHVLIRERDRGDICHSEVDSCHAVAWWVGRFDLEFTNEDEVEFPFVTVPDGTNVLYAGDLQEVTVWPSLVLPKQELREVFCQM</sequence>
<protein>
    <submittedName>
        <fullName evidence="1">Uncharacterized protein</fullName>
    </submittedName>
</protein>
<dbReference type="AlphaFoldDB" id="U1PL72"/>
<dbReference type="HOGENOM" id="CLU_2353172_0_0_2"/>
<accession>U1PL72</accession>
<organism evidence="1 2">
    <name type="scientific">Haloquadratum walsbyi J07HQW2</name>
    <dbReference type="NCBI Taxonomy" id="1238425"/>
    <lineage>
        <taxon>Archaea</taxon>
        <taxon>Methanobacteriati</taxon>
        <taxon>Methanobacteriota</taxon>
        <taxon>Stenosarchaea group</taxon>
        <taxon>Halobacteria</taxon>
        <taxon>Halobacteriales</taxon>
        <taxon>Haloferacaceae</taxon>
        <taxon>Haloquadratum</taxon>
    </lineage>
</organism>
<name>U1PL72_9EURY</name>
<reference evidence="1 2" key="1">
    <citation type="journal article" date="2013" name="PLoS ONE">
        <title>Assembly-driven community genomics of a hypersaline microbial ecosystem.</title>
        <authorList>
            <person name="Podell S."/>
            <person name="Ugalde J.A."/>
            <person name="Narasingarao P."/>
            <person name="Banfield J.F."/>
            <person name="Heidelberg K.B."/>
            <person name="Allen E.E."/>
        </authorList>
    </citation>
    <scope>NUCLEOTIDE SEQUENCE [LARGE SCALE GENOMIC DNA]</scope>
    <source>
        <strain evidence="2">J07HQW2</strain>
    </source>
</reference>
<evidence type="ECO:0000313" key="1">
    <source>
        <dbReference type="EMBL" id="ERG94437.1"/>
    </source>
</evidence>
<evidence type="ECO:0000313" key="2">
    <source>
        <dbReference type="Proteomes" id="UP000030710"/>
    </source>
</evidence>
<dbReference type="Proteomes" id="UP000030710">
    <property type="component" value="Unassembled WGS sequence"/>
</dbReference>
<proteinExistence type="predicted"/>
<dbReference type="EMBL" id="KE356561">
    <property type="protein sequence ID" value="ERG94437.1"/>
    <property type="molecule type" value="Genomic_DNA"/>
</dbReference>